<keyword evidence="5 6" id="KW-0472">Membrane</keyword>
<sequence length="411" mass="41746">MTTSPARESTAPARHGGTGSGSLPVVRLLAFTTAGFLAIMTETMPAGLLPRISAGLHISEALAGQFVSLYALGSVCSAVPVIAATRRAPRRHVLLAAVVGLLVFNTVTALSGQWVLTLAARFCAGASSGVVWGLLTGYTRRLVPARLQGRALALVGVGQPVALAFGVPLGTWLGSLVDWRGVFWIMSAVALLLLLWIRLLVPQMPGGPAGPGTPPGAALTIPGVRTVLAVTLLWVLAHNLLYTYIAPFLATSGLGGRVDVVLLVFGVAAMAGIWVTGLLVDRRPRPVTLSSLAVFAAAALALGLSAGLPAVVFAGTAAWGLTFGGAPTLLQTALADAAEPHTDVAQSMFVTVFNGAIAVAGLLGGTVLGRLGSGALPWGQSVLCGGALLLVALARRHAFRPGPRAAGGEEG</sequence>
<keyword evidence="4 6" id="KW-1133">Transmembrane helix</keyword>
<name>A0A8H1QPG8_9ACTN</name>
<dbReference type="InterPro" id="IPR020846">
    <property type="entry name" value="MFS_dom"/>
</dbReference>
<evidence type="ECO:0000256" key="3">
    <source>
        <dbReference type="ARBA" id="ARBA00022692"/>
    </source>
</evidence>
<evidence type="ECO:0000256" key="6">
    <source>
        <dbReference type="SAM" id="Phobius"/>
    </source>
</evidence>
<dbReference type="Pfam" id="PF07690">
    <property type="entry name" value="MFS_1"/>
    <property type="match status" value="1"/>
</dbReference>
<dbReference type="SUPFAM" id="SSF103473">
    <property type="entry name" value="MFS general substrate transporter"/>
    <property type="match status" value="1"/>
</dbReference>
<evidence type="ECO:0000256" key="2">
    <source>
        <dbReference type="ARBA" id="ARBA00022475"/>
    </source>
</evidence>
<evidence type="ECO:0000259" key="7">
    <source>
        <dbReference type="PROSITE" id="PS50850"/>
    </source>
</evidence>
<feature type="transmembrane region" description="Helical" evidence="6">
    <location>
        <begin position="347"/>
        <end position="369"/>
    </location>
</feature>
<dbReference type="RefSeq" id="WP_135567209.1">
    <property type="nucleotide sequence ID" value="NZ_CP103060.1"/>
</dbReference>
<keyword evidence="3 6" id="KW-0812">Transmembrane</keyword>
<dbReference type="PANTHER" id="PTHR43124">
    <property type="entry name" value="PURINE EFFLUX PUMP PBUE"/>
    <property type="match status" value="1"/>
</dbReference>
<feature type="transmembrane region" description="Helical" evidence="6">
    <location>
        <begin position="93"/>
        <end position="112"/>
    </location>
</feature>
<dbReference type="PROSITE" id="PS50850">
    <property type="entry name" value="MFS"/>
    <property type="match status" value="1"/>
</dbReference>
<dbReference type="Proteomes" id="UP000298111">
    <property type="component" value="Unassembled WGS sequence"/>
</dbReference>
<comment type="caution">
    <text evidence="8">The sequence shown here is derived from an EMBL/GenBank/DDBJ whole genome shotgun (WGS) entry which is preliminary data.</text>
</comment>
<dbReference type="InterPro" id="IPR036259">
    <property type="entry name" value="MFS_trans_sf"/>
</dbReference>
<feature type="transmembrane region" description="Helical" evidence="6">
    <location>
        <begin position="222"/>
        <end position="245"/>
    </location>
</feature>
<evidence type="ECO:0000313" key="8">
    <source>
        <dbReference type="EMBL" id="TGG81504.1"/>
    </source>
</evidence>
<keyword evidence="2" id="KW-1003">Cell membrane</keyword>
<feature type="transmembrane region" description="Helical" evidence="6">
    <location>
        <begin position="21"/>
        <end position="41"/>
    </location>
</feature>
<feature type="transmembrane region" description="Helical" evidence="6">
    <location>
        <begin position="151"/>
        <end position="175"/>
    </location>
</feature>
<protein>
    <submittedName>
        <fullName evidence="8">MFS transporter</fullName>
    </submittedName>
</protein>
<dbReference type="Gene3D" id="1.20.1250.20">
    <property type="entry name" value="MFS general substrate transporter like domains"/>
    <property type="match status" value="1"/>
</dbReference>
<evidence type="ECO:0000313" key="9">
    <source>
        <dbReference type="Proteomes" id="UP000298111"/>
    </source>
</evidence>
<dbReference type="InterPro" id="IPR011701">
    <property type="entry name" value="MFS"/>
</dbReference>
<dbReference type="GO" id="GO:0005886">
    <property type="term" value="C:plasma membrane"/>
    <property type="evidence" value="ECO:0007669"/>
    <property type="project" value="UniProtKB-SubCell"/>
</dbReference>
<evidence type="ECO:0000256" key="5">
    <source>
        <dbReference type="ARBA" id="ARBA00023136"/>
    </source>
</evidence>
<evidence type="ECO:0000256" key="4">
    <source>
        <dbReference type="ARBA" id="ARBA00022989"/>
    </source>
</evidence>
<gene>
    <name evidence="8" type="ORF">D8771_18970</name>
</gene>
<reference evidence="8 9" key="1">
    <citation type="submission" date="2018-10" db="EMBL/GenBank/DDBJ databases">
        <title>Isolation of pseudouridimycin from Streptomyces albus DSM 40763.</title>
        <authorList>
            <person name="Rosenqvist P."/>
            <person name="Metsae-Ketelae M."/>
            <person name="Virta P."/>
        </authorList>
    </citation>
    <scope>NUCLEOTIDE SEQUENCE [LARGE SCALE GENOMIC DNA]</scope>
    <source>
        <strain evidence="8 9">DSM 40763</strain>
    </source>
</reference>
<feature type="transmembrane region" description="Helical" evidence="6">
    <location>
        <begin position="260"/>
        <end position="280"/>
    </location>
</feature>
<evidence type="ECO:0000256" key="1">
    <source>
        <dbReference type="ARBA" id="ARBA00004651"/>
    </source>
</evidence>
<dbReference type="EMBL" id="RCIY01000065">
    <property type="protein sequence ID" value="TGG81504.1"/>
    <property type="molecule type" value="Genomic_DNA"/>
</dbReference>
<feature type="transmembrane region" description="Helical" evidence="6">
    <location>
        <begin position="61"/>
        <end position="81"/>
    </location>
</feature>
<feature type="domain" description="Major facilitator superfamily (MFS) profile" evidence="7">
    <location>
        <begin position="27"/>
        <end position="404"/>
    </location>
</feature>
<dbReference type="PANTHER" id="PTHR43124:SF3">
    <property type="entry name" value="CHLORAMPHENICOL EFFLUX PUMP RV0191"/>
    <property type="match status" value="1"/>
</dbReference>
<dbReference type="CDD" id="cd17324">
    <property type="entry name" value="MFS_NepI_like"/>
    <property type="match status" value="1"/>
</dbReference>
<organism evidence="8 9">
    <name type="scientific">Streptomyces albus</name>
    <dbReference type="NCBI Taxonomy" id="1888"/>
    <lineage>
        <taxon>Bacteria</taxon>
        <taxon>Bacillati</taxon>
        <taxon>Actinomycetota</taxon>
        <taxon>Actinomycetes</taxon>
        <taxon>Kitasatosporales</taxon>
        <taxon>Streptomycetaceae</taxon>
        <taxon>Streptomyces</taxon>
    </lineage>
</organism>
<feature type="transmembrane region" description="Helical" evidence="6">
    <location>
        <begin position="317"/>
        <end position="335"/>
    </location>
</feature>
<proteinExistence type="predicted"/>
<feature type="transmembrane region" description="Helical" evidence="6">
    <location>
        <begin position="292"/>
        <end position="311"/>
    </location>
</feature>
<dbReference type="GO" id="GO:0022857">
    <property type="term" value="F:transmembrane transporter activity"/>
    <property type="evidence" value="ECO:0007669"/>
    <property type="project" value="InterPro"/>
</dbReference>
<comment type="subcellular location">
    <subcellularLocation>
        <location evidence="1">Cell membrane</location>
        <topology evidence="1">Multi-pass membrane protein</topology>
    </subcellularLocation>
</comment>
<accession>A0A8H1QPG8</accession>
<feature type="transmembrane region" description="Helical" evidence="6">
    <location>
        <begin position="375"/>
        <end position="394"/>
    </location>
</feature>
<dbReference type="AlphaFoldDB" id="A0A8H1QPG8"/>
<feature type="transmembrane region" description="Helical" evidence="6">
    <location>
        <begin position="181"/>
        <end position="201"/>
    </location>
</feature>
<feature type="transmembrane region" description="Helical" evidence="6">
    <location>
        <begin position="118"/>
        <end position="139"/>
    </location>
</feature>
<dbReference type="InterPro" id="IPR050189">
    <property type="entry name" value="MFS_Efflux_Transporters"/>
</dbReference>
<dbReference type="GeneID" id="75182554"/>